<dbReference type="AlphaFoldDB" id="A0A024U253"/>
<proteinExistence type="predicted"/>
<dbReference type="GeneID" id="20084456"/>
<accession>A0A024U253</accession>
<protein>
    <submittedName>
        <fullName evidence="1">Uncharacterized protein</fullName>
    </submittedName>
</protein>
<organism evidence="1">
    <name type="scientific">Aphanomyces invadans</name>
    <dbReference type="NCBI Taxonomy" id="157072"/>
    <lineage>
        <taxon>Eukaryota</taxon>
        <taxon>Sar</taxon>
        <taxon>Stramenopiles</taxon>
        <taxon>Oomycota</taxon>
        <taxon>Saprolegniomycetes</taxon>
        <taxon>Saprolegniales</taxon>
        <taxon>Verrucalvaceae</taxon>
        <taxon>Aphanomyces</taxon>
    </lineage>
</organism>
<dbReference type="RefSeq" id="XP_008871369.1">
    <property type="nucleotide sequence ID" value="XM_008873147.1"/>
</dbReference>
<name>A0A024U253_9STRA</name>
<reference evidence="1" key="1">
    <citation type="submission" date="2013-12" db="EMBL/GenBank/DDBJ databases">
        <title>The Genome Sequence of Aphanomyces invadans NJM9701.</title>
        <authorList>
            <consortium name="The Broad Institute Genomics Platform"/>
            <person name="Russ C."/>
            <person name="Tyler B."/>
            <person name="van West P."/>
            <person name="Dieguez-Uribeondo J."/>
            <person name="Young S.K."/>
            <person name="Zeng Q."/>
            <person name="Gargeya S."/>
            <person name="Fitzgerald M."/>
            <person name="Abouelleil A."/>
            <person name="Alvarado L."/>
            <person name="Chapman S.B."/>
            <person name="Gainer-Dewar J."/>
            <person name="Goldberg J."/>
            <person name="Griggs A."/>
            <person name="Gujja S."/>
            <person name="Hansen M."/>
            <person name="Howarth C."/>
            <person name="Imamovic A."/>
            <person name="Ireland A."/>
            <person name="Larimer J."/>
            <person name="McCowan C."/>
            <person name="Murphy C."/>
            <person name="Pearson M."/>
            <person name="Poon T.W."/>
            <person name="Priest M."/>
            <person name="Roberts A."/>
            <person name="Saif S."/>
            <person name="Shea T."/>
            <person name="Sykes S."/>
            <person name="Wortman J."/>
            <person name="Nusbaum C."/>
            <person name="Birren B."/>
        </authorList>
    </citation>
    <scope>NUCLEOTIDE SEQUENCE [LARGE SCALE GENOMIC DNA]</scope>
    <source>
        <strain evidence="1">NJM9701</strain>
    </source>
</reference>
<dbReference type="EMBL" id="KI913965">
    <property type="protein sequence ID" value="ETV99951.1"/>
    <property type="molecule type" value="Genomic_DNA"/>
</dbReference>
<dbReference type="VEuPathDB" id="FungiDB:H310_07406"/>
<dbReference type="OrthoDB" id="412647at2759"/>
<gene>
    <name evidence="1" type="ORF">H310_07406</name>
</gene>
<evidence type="ECO:0000313" key="1">
    <source>
        <dbReference type="EMBL" id="ETV99951.1"/>
    </source>
</evidence>
<sequence>MLTQHLDHQAVAVLTWRTFEAGKDRLWTALNIPDDVNAAIGLYNSSNVDSKACDTPGANFPDVSTSAWPPDQGHLVKAAQVNPALVTSNVYHKLQVSAGRDAYADLGLIDGKESLH</sequence>